<dbReference type="InterPro" id="IPR051708">
    <property type="entry name" value="Plant_Aspart_Prot_A1"/>
</dbReference>
<dbReference type="InterPro" id="IPR021109">
    <property type="entry name" value="Peptidase_aspartic_dom_sf"/>
</dbReference>
<feature type="chain" id="PRO_5043754565" evidence="5">
    <location>
        <begin position="22"/>
        <end position="66"/>
    </location>
</feature>
<name>A0AAW0KF41_QUESU</name>
<keyword evidence="8" id="KW-1185">Reference proteome</keyword>
<gene>
    <name evidence="7" type="primary">CDR1_22</name>
    <name evidence="7" type="ORF">CFP56_020568</name>
</gene>
<keyword evidence="5" id="KW-0732">Signal</keyword>
<dbReference type="GO" id="GO:0008233">
    <property type="term" value="F:peptidase activity"/>
    <property type="evidence" value="ECO:0007669"/>
    <property type="project" value="UniProtKB-KW"/>
</dbReference>
<sequence>MPLYLSYVFLFLFFTLRNSFCNPCNDCYKQRAPLFDPKRSSTYKKVPCSSSQCQSLKGTSCSGSDD</sequence>
<evidence type="ECO:0000256" key="5">
    <source>
        <dbReference type="SAM" id="SignalP"/>
    </source>
</evidence>
<proteinExistence type="inferred from homology"/>
<dbReference type="PANTHER" id="PTHR47967:SF66">
    <property type="entry name" value="ASPARTIC PROTEINASE CDR1-RELATED"/>
    <property type="match status" value="1"/>
</dbReference>
<evidence type="ECO:0000256" key="2">
    <source>
        <dbReference type="ARBA" id="ARBA00022670"/>
    </source>
</evidence>
<dbReference type="InterPro" id="IPR032861">
    <property type="entry name" value="TAXi_N"/>
</dbReference>
<dbReference type="GO" id="GO:0005576">
    <property type="term" value="C:extracellular region"/>
    <property type="evidence" value="ECO:0007669"/>
    <property type="project" value="TreeGrafter"/>
</dbReference>
<keyword evidence="2" id="KW-0645">Protease</keyword>
<reference evidence="7 8" key="1">
    <citation type="journal article" date="2018" name="Sci. Data">
        <title>The draft genome sequence of cork oak.</title>
        <authorList>
            <person name="Ramos A.M."/>
            <person name="Usie A."/>
            <person name="Barbosa P."/>
            <person name="Barros P.M."/>
            <person name="Capote T."/>
            <person name="Chaves I."/>
            <person name="Simoes F."/>
            <person name="Abreu I."/>
            <person name="Carrasquinho I."/>
            <person name="Faro C."/>
            <person name="Guimaraes J.B."/>
            <person name="Mendonca D."/>
            <person name="Nobrega F."/>
            <person name="Rodrigues L."/>
            <person name="Saibo N.J.M."/>
            <person name="Varela M.C."/>
            <person name="Egas C."/>
            <person name="Matos J."/>
            <person name="Miguel C.M."/>
            <person name="Oliveira M.M."/>
            <person name="Ricardo C.P."/>
            <person name="Goncalves S."/>
        </authorList>
    </citation>
    <scope>NUCLEOTIDE SEQUENCE [LARGE SCALE GENOMIC DNA]</scope>
    <source>
        <strain evidence="8">cv. HL8</strain>
    </source>
</reference>
<organism evidence="7 8">
    <name type="scientific">Quercus suber</name>
    <name type="common">Cork oak</name>
    <dbReference type="NCBI Taxonomy" id="58331"/>
    <lineage>
        <taxon>Eukaryota</taxon>
        <taxon>Viridiplantae</taxon>
        <taxon>Streptophyta</taxon>
        <taxon>Embryophyta</taxon>
        <taxon>Tracheophyta</taxon>
        <taxon>Spermatophyta</taxon>
        <taxon>Magnoliopsida</taxon>
        <taxon>eudicotyledons</taxon>
        <taxon>Gunneridae</taxon>
        <taxon>Pentapetalae</taxon>
        <taxon>rosids</taxon>
        <taxon>fabids</taxon>
        <taxon>Fagales</taxon>
        <taxon>Fagaceae</taxon>
        <taxon>Quercus</taxon>
    </lineage>
</organism>
<dbReference type="Gene3D" id="2.40.70.10">
    <property type="entry name" value="Acid Proteases"/>
    <property type="match status" value="1"/>
</dbReference>
<dbReference type="EMBL" id="PKMF04000317">
    <property type="protein sequence ID" value="KAK7837962.1"/>
    <property type="molecule type" value="Genomic_DNA"/>
</dbReference>
<dbReference type="SUPFAM" id="SSF50630">
    <property type="entry name" value="Acid proteases"/>
    <property type="match status" value="1"/>
</dbReference>
<dbReference type="GO" id="GO:0006508">
    <property type="term" value="P:proteolysis"/>
    <property type="evidence" value="ECO:0007669"/>
    <property type="project" value="UniProtKB-KW"/>
</dbReference>
<feature type="region of interest" description="Disordered" evidence="4">
    <location>
        <begin position="43"/>
        <end position="66"/>
    </location>
</feature>
<dbReference type="Pfam" id="PF14543">
    <property type="entry name" value="TAXi_N"/>
    <property type="match status" value="1"/>
</dbReference>
<evidence type="ECO:0000313" key="7">
    <source>
        <dbReference type="EMBL" id="KAK7837962.1"/>
    </source>
</evidence>
<dbReference type="PANTHER" id="PTHR47967">
    <property type="entry name" value="OS07G0603500 PROTEIN-RELATED"/>
    <property type="match status" value="1"/>
</dbReference>
<dbReference type="AlphaFoldDB" id="A0AAW0KF41"/>
<evidence type="ECO:0000313" key="8">
    <source>
        <dbReference type="Proteomes" id="UP000237347"/>
    </source>
</evidence>
<feature type="signal peptide" evidence="5">
    <location>
        <begin position="1"/>
        <end position="21"/>
    </location>
</feature>
<evidence type="ECO:0000256" key="1">
    <source>
        <dbReference type="ARBA" id="ARBA00007447"/>
    </source>
</evidence>
<comment type="caution">
    <text evidence="7">The sequence shown here is derived from an EMBL/GenBank/DDBJ whole genome shotgun (WGS) entry which is preliminary data.</text>
</comment>
<accession>A0AAW0KF41</accession>
<feature type="domain" description="Xylanase inhibitor N-terminal" evidence="6">
    <location>
        <begin position="21"/>
        <end position="61"/>
    </location>
</feature>
<feature type="compositionally biased region" description="Polar residues" evidence="4">
    <location>
        <begin position="48"/>
        <end position="66"/>
    </location>
</feature>
<dbReference type="Proteomes" id="UP000237347">
    <property type="component" value="Unassembled WGS sequence"/>
</dbReference>
<protein>
    <submittedName>
        <fullName evidence="7">Aspartic proteinase cdr1</fullName>
    </submittedName>
</protein>
<evidence type="ECO:0000256" key="3">
    <source>
        <dbReference type="ARBA" id="ARBA00022801"/>
    </source>
</evidence>
<evidence type="ECO:0000259" key="6">
    <source>
        <dbReference type="Pfam" id="PF14543"/>
    </source>
</evidence>
<evidence type="ECO:0000256" key="4">
    <source>
        <dbReference type="SAM" id="MobiDB-lite"/>
    </source>
</evidence>
<comment type="similarity">
    <text evidence="1">Belongs to the peptidase A1 family.</text>
</comment>
<keyword evidence="3" id="KW-0378">Hydrolase</keyword>